<name>A0AAP2DUR5_9BACT</name>
<feature type="transmembrane region" description="Helical" evidence="1">
    <location>
        <begin position="78"/>
        <end position="96"/>
    </location>
</feature>
<gene>
    <name evidence="2" type="ORF">KK062_06845</name>
</gene>
<organism evidence="2 3">
    <name type="scientific">Dawidia cretensis</name>
    <dbReference type="NCBI Taxonomy" id="2782350"/>
    <lineage>
        <taxon>Bacteria</taxon>
        <taxon>Pseudomonadati</taxon>
        <taxon>Bacteroidota</taxon>
        <taxon>Cytophagia</taxon>
        <taxon>Cytophagales</taxon>
        <taxon>Chryseotaleaceae</taxon>
        <taxon>Dawidia</taxon>
    </lineage>
</organism>
<keyword evidence="1" id="KW-1133">Transmembrane helix</keyword>
<evidence type="ECO:0000256" key="1">
    <source>
        <dbReference type="SAM" id="Phobius"/>
    </source>
</evidence>
<feature type="transmembrane region" description="Helical" evidence="1">
    <location>
        <begin position="129"/>
        <end position="147"/>
    </location>
</feature>
<sequence>MNLEEIKTAWKAYDTRLQSSKALSDRLIVSMITERSGSRFATVKRNYLAGFAWMTVCLAFGIAIITGNPFDYVYTSQYIPAWIYCVCLLMMTITTARHYRSLDNITLSQATLSSALKDIIAVYERPRKFITYIIRVFVFSQLVLFPLSFLPKNIERLGVWPALAERLIPISIAVALFYIAHRVGAFKQRHVQKFKADLTELEQLQAMNDELNADSEVS</sequence>
<protein>
    <submittedName>
        <fullName evidence="2">Uncharacterized protein</fullName>
    </submittedName>
</protein>
<keyword evidence="3" id="KW-1185">Reference proteome</keyword>
<dbReference type="EMBL" id="JAHESE010000004">
    <property type="protein sequence ID" value="MBT1707930.1"/>
    <property type="molecule type" value="Genomic_DNA"/>
</dbReference>
<reference evidence="2 3" key="1">
    <citation type="submission" date="2021-05" db="EMBL/GenBank/DDBJ databases">
        <title>A Polyphasic approach of four new species of the genus Ohtaekwangia: Ohtaekwangia histidinii sp. nov., Ohtaekwangia cretensis sp. nov., Ohtaekwangia indiensis sp. nov., Ohtaekwangia reichenbachii sp. nov. from diverse environment.</title>
        <authorList>
            <person name="Octaviana S."/>
        </authorList>
    </citation>
    <scope>NUCLEOTIDE SEQUENCE [LARGE SCALE GENOMIC DNA]</scope>
    <source>
        <strain evidence="2 3">PWU5</strain>
    </source>
</reference>
<dbReference type="RefSeq" id="WP_254083521.1">
    <property type="nucleotide sequence ID" value="NZ_JAHESE010000004.1"/>
</dbReference>
<accession>A0AAP2DUR5</accession>
<proteinExistence type="predicted"/>
<dbReference type="AlphaFoldDB" id="A0AAP2DUR5"/>
<keyword evidence="1" id="KW-0812">Transmembrane</keyword>
<feature type="transmembrane region" description="Helical" evidence="1">
    <location>
        <begin position="47"/>
        <end position="66"/>
    </location>
</feature>
<evidence type="ECO:0000313" key="2">
    <source>
        <dbReference type="EMBL" id="MBT1707930.1"/>
    </source>
</evidence>
<feature type="transmembrane region" description="Helical" evidence="1">
    <location>
        <begin position="167"/>
        <end position="185"/>
    </location>
</feature>
<dbReference type="Proteomes" id="UP001319080">
    <property type="component" value="Unassembled WGS sequence"/>
</dbReference>
<evidence type="ECO:0000313" key="3">
    <source>
        <dbReference type="Proteomes" id="UP001319080"/>
    </source>
</evidence>
<comment type="caution">
    <text evidence="2">The sequence shown here is derived from an EMBL/GenBank/DDBJ whole genome shotgun (WGS) entry which is preliminary data.</text>
</comment>
<keyword evidence="1" id="KW-0472">Membrane</keyword>